<dbReference type="InterPro" id="IPR003599">
    <property type="entry name" value="Ig_sub"/>
</dbReference>
<dbReference type="GO" id="GO:0002764">
    <property type="term" value="P:immune response-regulating signaling pathway"/>
    <property type="evidence" value="ECO:0007669"/>
    <property type="project" value="TreeGrafter"/>
</dbReference>
<dbReference type="InterPro" id="IPR036179">
    <property type="entry name" value="Ig-like_dom_sf"/>
</dbReference>
<evidence type="ECO:0000256" key="4">
    <source>
        <dbReference type="SAM" id="SignalP"/>
    </source>
</evidence>
<dbReference type="PROSITE" id="PS50835">
    <property type="entry name" value="IG_LIKE"/>
    <property type="match status" value="1"/>
</dbReference>
<dbReference type="GeneTree" id="ENSGT01150000286974"/>
<keyword evidence="2" id="KW-1015">Disulfide bond</keyword>
<accession>A0A8C4W4J6</accession>
<reference evidence="6" key="1">
    <citation type="submission" date="2025-08" db="UniProtKB">
        <authorList>
            <consortium name="Ensembl"/>
        </authorList>
    </citation>
    <scope>IDENTIFICATION</scope>
</reference>
<evidence type="ECO:0000313" key="7">
    <source>
        <dbReference type="Proteomes" id="UP000694390"/>
    </source>
</evidence>
<dbReference type="SMART" id="SM00409">
    <property type="entry name" value="IG"/>
    <property type="match status" value="2"/>
</dbReference>
<dbReference type="FunFam" id="2.60.40.10:FF:000049">
    <property type="entry name" value="Leukocyte immunoglobulin-like receptor subfamily B member 1"/>
    <property type="match status" value="2"/>
</dbReference>
<evidence type="ECO:0000256" key="2">
    <source>
        <dbReference type="ARBA" id="ARBA00023157"/>
    </source>
</evidence>
<proteinExistence type="predicted"/>
<dbReference type="Pfam" id="PF13895">
    <property type="entry name" value="Ig_2"/>
    <property type="match status" value="1"/>
</dbReference>
<dbReference type="InterPro" id="IPR007110">
    <property type="entry name" value="Ig-like_dom"/>
</dbReference>
<name>A0A8C4W4J6_9SAUR</name>
<dbReference type="Ensembl" id="ENSGEVT00005012571.1">
    <property type="protein sequence ID" value="ENSGEVP00005012003.1"/>
    <property type="gene ID" value="ENSGEVG00005008332.1"/>
</dbReference>
<protein>
    <recommendedName>
        <fullName evidence="5">Ig-like domain-containing protein</fullName>
    </recommendedName>
</protein>
<dbReference type="InterPro" id="IPR013783">
    <property type="entry name" value="Ig-like_fold"/>
</dbReference>
<feature type="domain" description="Ig-like" evidence="5">
    <location>
        <begin position="121"/>
        <end position="197"/>
    </location>
</feature>
<keyword evidence="1 4" id="KW-0732">Signal</keyword>
<dbReference type="Proteomes" id="UP000694390">
    <property type="component" value="Unassembled WGS sequence"/>
</dbReference>
<feature type="chain" id="PRO_5034918397" description="Ig-like domain-containing protein" evidence="4">
    <location>
        <begin position="22"/>
        <end position="228"/>
    </location>
</feature>
<dbReference type="AlphaFoldDB" id="A0A8C4W4J6"/>
<evidence type="ECO:0000313" key="6">
    <source>
        <dbReference type="Ensembl" id="ENSGEVP00005012003.1"/>
    </source>
</evidence>
<evidence type="ECO:0000256" key="1">
    <source>
        <dbReference type="ARBA" id="ARBA00022729"/>
    </source>
</evidence>
<dbReference type="PANTHER" id="PTHR11738">
    <property type="entry name" value="MHC CLASS I NK CELL RECEPTOR"/>
    <property type="match status" value="1"/>
</dbReference>
<dbReference type="SUPFAM" id="SSF48726">
    <property type="entry name" value="Immunoglobulin"/>
    <property type="match status" value="2"/>
</dbReference>
<feature type="signal peptide" evidence="4">
    <location>
        <begin position="1"/>
        <end position="21"/>
    </location>
</feature>
<keyword evidence="7" id="KW-1185">Reference proteome</keyword>
<dbReference type="PANTHER" id="PTHR11738:SF186">
    <property type="entry name" value="OSTEOCLAST-ASSOCIATED IMMUNOGLOBULIN-LIKE RECEPTOR"/>
    <property type="match status" value="1"/>
</dbReference>
<keyword evidence="3" id="KW-0393">Immunoglobulin domain</keyword>
<dbReference type="Gene3D" id="2.60.40.10">
    <property type="entry name" value="Immunoglobulins"/>
    <property type="match status" value="2"/>
</dbReference>
<evidence type="ECO:0000256" key="3">
    <source>
        <dbReference type="ARBA" id="ARBA00023319"/>
    </source>
</evidence>
<sequence length="228" mass="25004">SHPRLAAHACVTALLVGQAQPGPAVGTSPERLWEYPVSKGALTIQCWHQRLGMRFLFYKAGDGNYLTYTDPAGSKAEFPIISARRDHGGSYTCRYHDKSGIYSEPSDPVQIIVADSPYSKPSISLSPGGEISPGTDVTISCQGPRQGVRFKLYRAGVARWHMEPAGSTAEFRIPNARREDGGSYTCSYESLREPPISSPHSDPLQLVVEESYFISKTYETCNVKCTAR</sequence>
<organism evidence="6 7">
    <name type="scientific">Gopherus evgoodei</name>
    <name type="common">Goodes thornscrub tortoise</name>
    <dbReference type="NCBI Taxonomy" id="1825980"/>
    <lineage>
        <taxon>Eukaryota</taxon>
        <taxon>Metazoa</taxon>
        <taxon>Chordata</taxon>
        <taxon>Craniata</taxon>
        <taxon>Vertebrata</taxon>
        <taxon>Euteleostomi</taxon>
        <taxon>Archelosauria</taxon>
        <taxon>Testudinata</taxon>
        <taxon>Testudines</taxon>
        <taxon>Cryptodira</taxon>
        <taxon>Durocryptodira</taxon>
        <taxon>Testudinoidea</taxon>
        <taxon>Testudinidae</taxon>
        <taxon>Gopherus</taxon>
    </lineage>
</organism>
<evidence type="ECO:0000259" key="5">
    <source>
        <dbReference type="PROSITE" id="PS50835"/>
    </source>
</evidence>
<dbReference type="InterPro" id="IPR050412">
    <property type="entry name" value="Ig-like_Receptors_ImmuneReg"/>
</dbReference>
<reference evidence="6" key="2">
    <citation type="submission" date="2025-09" db="UniProtKB">
        <authorList>
            <consortium name="Ensembl"/>
        </authorList>
    </citation>
    <scope>IDENTIFICATION</scope>
</reference>